<dbReference type="Proteomes" id="UP000038830">
    <property type="component" value="Unassembled WGS sequence"/>
</dbReference>
<comment type="subcellular location">
    <subcellularLocation>
        <location evidence="1">Membrane</location>
        <topology evidence="1">Multi-pass membrane protein</topology>
    </subcellularLocation>
</comment>
<protein>
    <recommendedName>
        <fullName evidence="1">Protein YOP1</fullName>
    </recommendedName>
</protein>
<comment type="caution">
    <text evidence="1">Lacks conserved residue(s) required for the propagation of feature annotation.</text>
</comment>
<organism evidence="3 4">
    <name type="scientific">Cyberlindnera jadinii (strain ATCC 18201 / CBS 1600 / BCRC 20928 / JCM 3617 / NBRC 0987 / NRRL Y-1542)</name>
    <name type="common">Torula yeast</name>
    <name type="synonym">Candida utilis</name>
    <dbReference type="NCBI Taxonomy" id="983966"/>
    <lineage>
        <taxon>Eukaryota</taxon>
        <taxon>Fungi</taxon>
        <taxon>Dikarya</taxon>
        <taxon>Ascomycota</taxon>
        <taxon>Saccharomycotina</taxon>
        <taxon>Saccharomycetes</taxon>
        <taxon>Phaffomycetales</taxon>
        <taxon>Phaffomycetaceae</taxon>
        <taxon>Cyberlindnera</taxon>
    </lineage>
</organism>
<gene>
    <name evidence="3" type="ORF">BN1211_0058</name>
</gene>
<accession>A0A0H5BY61</accession>
<dbReference type="AlphaFoldDB" id="A0A0H5BY61"/>
<comment type="similarity">
    <text evidence="1">Belongs to the DP1 family.</text>
</comment>
<keyword evidence="3" id="KW-0675">Receptor</keyword>
<dbReference type="GO" id="GO:0016020">
    <property type="term" value="C:membrane"/>
    <property type="evidence" value="ECO:0007669"/>
    <property type="project" value="UniProtKB-SubCell"/>
</dbReference>
<feature type="region of interest" description="Disordered" evidence="2">
    <location>
        <begin position="183"/>
        <end position="211"/>
    </location>
</feature>
<dbReference type="PANTHER" id="PTHR12300:SF177">
    <property type="entry name" value="PROTEIN YOP1"/>
    <property type="match status" value="1"/>
</dbReference>
<dbReference type="PANTHER" id="PTHR12300">
    <property type="entry name" value="HVA22-LIKE PROTEINS"/>
    <property type="match status" value="1"/>
</dbReference>
<sequence>MFTMICNAISVTVTFAFPLLATFKALKRNADLKPWVMYWSVVSMYTVIESYLYFLVRFVPFYGLMKVYFAIWLILPQTKGAEYLYYKHVEPFFEANEAKIDEFIDTYSPGRGYLVSLLVTKRSAVSADPLASTQPSTTYNNRSLLDRFVDSFSTNGEVYRGRDLLQVGTTLLKSAGVSFFSDNRGTGLPHSTPVKKSPHHSTTPSPDLSVQEPLDYDMVQKEEINNILETSQASGNHTTPPPPVARSDSSWGNWWYGKPKNA</sequence>
<evidence type="ECO:0000256" key="2">
    <source>
        <dbReference type="SAM" id="MobiDB-lite"/>
    </source>
</evidence>
<evidence type="ECO:0000256" key="1">
    <source>
        <dbReference type="RuleBase" id="RU362006"/>
    </source>
</evidence>
<keyword evidence="1" id="KW-1133">Transmembrane helix</keyword>
<dbReference type="Pfam" id="PF03134">
    <property type="entry name" value="TB2_DP1_HVA22"/>
    <property type="match status" value="1"/>
</dbReference>
<keyword evidence="1" id="KW-0812">Transmembrane</keyword>
<feature type="region of interest" description="Disordered" evidence="2">
    <location>
        <begin position="230"/>
        <end position="262"/>
    </location>
</feature>
<keyword evidence="1" id="KW-0472">Membrane</keyword>
<feature type="transmembrane region" description="Helical" evidence="1">
    <location>
        <begin position="35"/>
        <end position="56"/>
    </location>
</feature>
<evidence type="ECO:0000313" key="3">
    <source>
        <dbReference type="EMBL" id="CEP20261.1"/>
    </source>
</evidence>
<evidence type="ECO:0000313" key="4">
    <source>
        <dbReference type="Proteomes" id="UP000038830"/>
    </source>
</evidence>
<reference evidence="4" key="1">
    <citation type="journal article" date="2015" name="J. Biotechnol.">
        <title>The structure of the Cyberlindnera jadinii genome and its relation to Candida utilis analyzed by the occurrence of single nucleotide polymorphisms.</title>
        <authorList>
            <person name="Rupp O."/>
            <person name="Brinkrolf K."/>
            <person name="Buerth C."/>
            <person name="Kunigo M."/>
            <person name="Schneider J."/>
            <person name="Jaenicke S."/>
            <person name="Goesmann A."/>
            <person name="Puehler A."/>
            <person name="Jaeger K.-E."/>
            <person name="Ernst J.F."/>
        </authorList>
    </citation>
    <scope>NUCLEOTIDE SEQUENCE [LARGE SCALE GENOMIC DNA]</scope>
    <source>
        <strain evidence="4">ATCC 18201 / CBS 1600 / BCRC 20928 / JCM 3617 / NBRC 0987 / NRRL Y-1542</strain>
    </source>
</reference>
<dbReference type="EMBL" id="CDQK01000001">
    <property type="protein sequence ID" value="CEP20261.1"/>
    <property type="molecule type" value="Genomic_DNA"/>
</dbReference>
<proteinExistence type="inferred from homology"/>
<dbReference type="InterPro" id="IPR004345">
    <property type="entry name" value="TB2_DP1_HVA22"/>
</dbReference>
<name>A0A0H5BY61_CYBJN</name>